<gene>
    <name evidence="4" type="ORF">ABSL23_02355</name>
</gene>
<keyword evidence="2" id="KW-0808">Transferase</keyword>
<dbReference type="SUPFAM" id="SSF53335">
    <property type="entry name" value="S-adenosyl-L-methionine-dependent methyltransferases"/>
    <property type="match status" value="1"/>
</dbReference>
<dbReference type="Pfam" id="PF00145">
    <property type="entry name" value="DNA_methylase"/>
    <property type="match status" value="1"/>
</dbReference>
<sequence length="233" mass="25548">MPSSDESAEVGRGGKHCLDLFAGLGGLSAAFEDADDWRVTTVDINPDFDPDVRADIRDLAPTDLPTDVDVILAGHPCTQFSVAGNHDAWDFETREPQTGAARDAIASVYHTLGLIKGLNPTYWFLENPRGRLRWFLGKPRGTVTYCQYGSDWQKPTDLWGEHPPGFEYRSCSPGEPCHETTPQDDDDSGCLANSMRDPAKRAKAPYALSEAILDAVEGRARQQALTEVTPVVE</sequence>
<evidence type="ECO:0000256" key="3">
    <source>
        <dbReference type="ARBA" id="ARBA00022691"/>
    </source>
</evidence>
<organism evidence="4">
    <name type="scientific">Halobacterium sp. NMX12-1</name>
    <dbReference type="NCBI Taxonomy" id="3166650"/>
    <lineage>
        <taxon>Archaea</taxon>
        <taxon>Methanobacteriati</taxon>
        <taxon>Methanobacteriota</taxon>
        <taxon>Stenosarchaea group</taxon>
        <taxon>Halobacteria</taxon>
        <taxon>Halobacteriales</taxon>
        <taxon>Halobacteriaceae</taxon>
        <taxon>Halobacterium</taxon>
    </lineage>
</organism>
<dbReference type="GO" id="GO:0032259">
    <property type="term" value="P:methylation"/>
    <property type="evidence" value="ECO:0007669"/>
    <property type="project" value="UniProtKB-KW"/>
</dbReference>
<dbReference type="GO" id="GO:0008168">
    <property type="term" value="F:methyltransferase activity"/>
    <property type="evidence" value="ECO:0007669"/>
    <property type="project" value="UniProtKB-KW"/>
</dbReference>
<dbReference type="GeneID" id="91107954"/>
<evidence type="ECO:0000256" key="1">
    <source>
        <dbReference type="ARBA" id="ARBA00022603"/>
    </source>
</evidence>
<dbReference type="InterPro" id="IPR029063">
    <property type="entry name" value="SAM-dependent_MTases_sf"/>
</dbReference>
<evidence type="ECO:0000256" key="2">
    <source>
        <dbReference type="ARBA" id="ARBA00022679"/>
    </source>
</evidence>
<keyword evidence="1 4" id="KW-0489">Methyltransferase</keyword>
<dbReference type="InterPro" id="IPR018117">
    <property type="entry name" value="C5_DNA_meth_AS"/>
</dbReference>
<accession>A0AAU8CCY0</accession>
<dbReference type="Gene3D" id="3.40.50.150">
    <property type="entry name" value="Vaccinia Virus protein VP39"/>
    <property type="match status" value="1"/>
</dbReference>
<dbReference type="RefSeq" id="WP_353634616.1">
    <property type="nucleotide sequence ID" value="NZ_CP159204.1"/>
</dbReference>
<reference evidence="4" key="1">
    <citation type="submission" date="2024-06" db="EMBL/GenBank/DDBJ databases">
        <title>Genome Sequence of an extremely halophilic archaeon isolated from Permian era halite, Salado Formation, Carlsbad, New Mexico: Halobacterium sp. strain NMX12-1.</title>
        <authorList>
            <person name="Sotoa L."/>
            <person name="DasSarma P."/>
            <person name="Anton B.P."/>
            <person name="Vincze T."/>
            <person name="Verma I."/>
            <person name="Eralp B."/>
            <person name="Powers D.W."/>
            <person name="Dozier B.L."/>
            <person name="Roberts R.J."/>
            <person name="DasSarma S."/>
        </authorList>
    </citation>
    <scope>NUCLEOTIDE SEQUENCE</scope>
    <source>
        <strain evidence="4">NMX12-1</strain>
    </source>
</reference>
<name>A0AAU8CCY0_9EURY</name>
<dbReference type="InterPro" id="IPR001525">
    <property type="entry name" value="C5_MeTfrase"/>
</dbReference>
<keyword evidence="3" id="KW-0949">S-adenosyl-L-methionine</keyword>
<dbReference type="EMBL" id="CP159204">
    <property type="protein sequence ID" value="XCF16871.1"/>
    <property type="molecule type" value="Genomic_DNA"/>
</dbReference>
<dbReference type="KEGG" id="hanx:ABSL23_02355"/>
<proteinExistence type="predicted"/>
<evidence type="ECO:0000313" key="4">
    <source>
        <dbReference type="EMBL" id="XCF16871.1"/>
    </source>
</evidence>
<dbReference type="PRINTS" id="PR00105">
    <property type="entry name" value="C5METTRFRASE"/>
</dbReference>
<dbReference type="AlphaFoldDB" id="A0AAU8CCY0"/>
<dbReference type="PROSITE" id="PS00094">
    <property type="entry name" value="C5_MTASE_1"/>
    <property type="match status" value="1"/>
</dbReference>
<protein>
    <submittedName>
        <fullName evidence="4">DNA cytosine methyltransferase</fullName>
    </submittedName>
</protein>